<evidence type="ECO:0008006" key="3">
    <source>
        <dbReference type="Google" id="ProtNLM"/>
    </source>
</evidence>
<evidence type="ECO:0000313" key="2">
    <source>
        <dbReference type="Proteomes" id="UP001431221"/>
    </source>
</evidence>
<sequence>MTRWDKIEAYDKEWSKRSQKMLEMFDETVPDASGASFSEYGCGPYMPFRSAVSASGPRKTRIFDRMSWAGDCEIVDFNTGVIDKMTNTDVGVLSGVLEYLDDVPGTLALLRQHHRFALISYAVWEVTTVSASIVALNQRCNQGGWRNHYTLHQIVTHAQEFGVILRAGESLGQIVLLLAKDLPTK</sequence>
<dbReference type="EMBL" id="JALNMJ010000045">
    <property type="protein sequence ID" value="MCK7616154.1"/>
    <property type="molecule type" value="Genomic_DNA"/>
</dbReference>
<comment type="caution">
    <text evidence="1">The sequence shown here is derived from an EMBL/GenBank/DDBJ whole genome shotgun (WGS) entry which is preliminary data.</text>
</comment>
<proteinExistence type="predicted"/>
<organism evidence="1 2">
    <name type="scientific">Roseibium sediminicola</name>
    <dbReference type="NCBI Taxonomy" id="2933272"/>
    <lineage>
        <taxon>Bacteria</taxon>
        <taxon>Pseudomonadati</taxon>
        <taxon>Pseudomonadota</taxon>
        <taxon>Alphaproteobacteria</taxon>
        <taxon>Hyphomicrobiales</taxon>
        <taxon>Stappiaceae</taxon>
        <taxon>Roseibium</taxon>
    </lineage>
</organism>
<name>A0ABT0H399_9HYPH</name>
<dbReference type="Proteomes" id="UP001431221">
    <property type="component" value="Unassembled WGS sequence"/>
</dbReference>
<keyword evidence="2" id="KW-1185">Reference proteome</keyword>
<dbReference type="RefSeq" id="WP_248160139.1">
    <property type="nucleotide sequence ID" value="NZ_JALNMJ010000045.1"/>
</dbReference>
<evidence type="ECO:0000313" key="1">
    <source>
        <dbReference type="EMBL" id="MCK7616154.1"/>
    </source>
</evidence>
<gene>
    <name evidence="1" type="ORF">M0H32_28735</name>
</gene>
<reference evidence="1" key="1">
    <citation type="submission" date="2022-04" db="EMBL/GenBank/DDBJ databases">
        <title>Roseibium sp. CAU 1639 isolated from mud.</title>
        <authorList>
            <person name="Kim W."/>
        </authorList>
    </citation>
    <scope>NUCLEOTIDE SEQUENCE</scope>
    <source>
        <strain evidence="1">CAU 1639</strain>
    </source>
</reference>
<accession>A0ABT0H399</accession>
<protein>
    <recommendedName>
        <fullName evidence="3">Methyltransferase domain-containing protein</fullName>
    </recommendedName>
</protein>